<evidence type="ECO:0000313" key="4">
    <source>
        <dbReference type="EMBL" id="TDW24190.1"/>
    </source>
</evidence>
<accession>A0A4R8A787</accession>
<keyword evidence="5" id="KW-1185">Reference proteome</keyword>
<gene>
    <name evidence="4" type="ORF">EV650_3058</name>
</gene>
<dbReference type="GO" id="GO:0044281">
    <property type="term" value="P:small molecule metabolic process"/>
    <property type="evidence" value="ECO:0007669"/>
    <property type="project" value="UniProtKB-ARBA"/>
</dbReference>
<dbReference type="InterPro" id="IPR036663">
    <property type="entry name" value="Fumarylacetoacetase_C_sf"/>
</dbReference>
<evidence type="ECO:0000313" key="5">
    <source>
        <dbReference type="Proteomes" id="UP000295447"/>
    </source>
</evidence>
<reference evidence="4 5" key="1">
    <citation type="submission" date="2019-03" db="EMBL/GenBank/DDBJ databases">
        <title>Genomic Encyclopedia of Type Strains, Phase III (KMG-III): the genomes of soil and plant-associated and newly described type strains.</title>
        <authorList>
            <person name="Whitman W."/>
        </authorList>
    </citation>
    <scope>NUCLEOTIDE SEQUENCE [LARGE SCALE GENOMIC DNA]</scope>
    <source>
        <strain evidence="4 5">VKM Ac-2570</strain>
    </source>
</reference>
<evidence type="ECO:0000256" key="1">
    <source>
        <dbReference type="ARBA" id="ARBA00010211"/>
    </source>
</evidence>
<name>A0A4R8A787_9ACTN</name>
<proteinExistence type="inferred from homology"/>
<dbReference type="Pfam" id="PF01557">
    <property type="entry name" value="FAA_hydrolase"/>
    <property type="match status" value="1"/>
</dbReference>
<keyword evidence="2" id="KW-0479">Metal-binding</keyword>
<evidence type="ECO:0000256" key="2">
    <source>
        <dbReference type="ARBA" id="ARBA00022723"/>
    </source>
</evidence>
<sequence length="308" mass="32741">MRLVTYGGRSRGRPGVLSPAGDVVDLRALCASLDLEPPASVAEFIGQSPASRDRVGRRVAALDPERDRSWISPRGVVELLPPMGADVLVLATSGNYLSHLEEMGVTAAAPLNAFIVSPRSLVGDGQPIVLPAGGSGMVDWEGEFCVVFGRNCHRASAAEAMACVAGYTLFNDVSARDWVARGRPRDPEEAVVAWRNNIAFKQFPSFGPIGPAIVTVDEIPDPAELELVTTVTGAVMQRDRVGRMRRSIGEILAELSLVHRFEPGDVVTLGTPAGVGMAMSPPRFLRAGDEVTVSVAGIGRLRNPVLAR</sequence>
<dbReference type="GO" id="GO:0046872">
    <property type="term" value="F:metal ion binding"/>
    <property type="evidence" value="ECO:0007669"/>
    <property type="project" value="UniProtKB-KW"/>
</dbReference>
<protein>
    <submittedName>
        <fullName evidence="4">2-keto-4-pentenoate hydratase/2-oxohepta-3-ene-1,7-dioic acid hydratase in catechol pathway</fullName>
    </submittedName>
</protein>
<organism evidence="4 5">
    <name type="scientific">Kribbella kalugense</name>
    <dbReference type="NCBI Taxonomy" id="2512221"/>
    <lineage>
        <taxon>Bacteria</taxon>
        <taxon>Bacillati</taxon>
        <taxon>Actinomycetota</taxon>
        <taxon>Actinomycetes</taxon>
        <taxon>Propionibacteriales</taxon>
        <taxon>Kribbellaceae</taxon>
        <taxon>Kribbella</taxon>
    </lineage>
</organism>
<feature type="domain" description="Fumarylacetoacetase-like C-terminal" evidence="3">
    <location>
        <begin position="91"/>
        <end position="305"/>
    </location>
</feature>
<dbReference type="PANTHER" id="PTHR42796">
    <property type="entry name" value="FUMARYLACETOACETATE HYDROLASE DOMAIN-CONTAINING PROTEIN 2A-RELATED"/>
    <property type="match status" value="1"/>
</dbReference>
<dbReference type="SUPFAM" id="SSF56529">
    <property type="entry name" value="FAH"/>
    <property type="match status" value="1"/>
</dbReference>
<dbReference type="InterPro" id="IPR011234">
    <property type="entry name" value="Fumarylacetoacetase-like_C"/>
</dbReference>
<dbReference type="GO" id="GO:0003824">
    <property type="term" value="F:catalytic activity"/>
    <property type="evidence" value="ECO:0007669"/>
    <property type="project" value="InterPro"/>
</dbReference>
<comment type="caution">
    <text evidence="4">The sequence shown here is derived from an EMBL/GenBank/DDBJ whole genome shotgun (WGS) entry which is preliminary data.</text>
</comment>
<dbReference type="PANTHER" id="PTHR42796:SF4">
    <property type="entry name" value="FUMARYLACETOACETATE HYDROLASE DOMAIN-CONTAINING PROTEIN 2A"/>
    <property type="match status" value="1"/>
</dbReference>
<evidence type="ECO:0000259" key="3">
    <source>
        <dbReference type="Pfam" id="PF01557"/>
    </source>
</evidence>
<dbReference type="RefSeq" id="WP_166678128.1">
    <property type="nucleotide sequence ID" value="NZ_SODF01000001.1"/>
</dbReference>
<dbReference type="AlphaFoldDB" id="A0A4R8A787"/>
<dbReference type="Gene3D" id="3.90.850.10">
    <property type="entry name" value="Fumarylacetoacetase-like, C-terminal domain"/>
    <property type="match status" value="1"/>
</dbReference>
<dbReference type="EMBL" id="SODF01000001">
    <property type="protein sequence ID" value="TDW24190.1"/>
    <property type="molecule type" value="Genomic_DNA"/>
</dbReference>
<comment type="similarity">
    <text evidence="1">Belongs to the FAH family.</text>
</comment>
<dbReference type="Proteomes" id="UP000295447">
    <property type="component" value="Unassembled WGS sequence"/>
</dbReference>
<dbReference type="InterPro" id="IPR051121">
    <property type="entry name" value="FAH"/>
</dbReference>